<name>A0A0U3AJQ5_9ALTE</name>
<dbReference type="Proteomes" id="UP000068447">
    <property type="component" value="Chromosome"/>
</dbReference>
<keyword evidence="1" id="KW-0472">Membrane</keyword>
<protein>
    <recommendedName>
        <fullName evidence="4">Zinc-ribbon domain-containing protein</fullName>
    </recommendedName>
</protein>
<keyword evidence="1" id="KW-1133">Transmembrane helix</keyword>
<dbReference type="KEGG" id="lal:AT746_08065"/>
<dbReference type="EMBL" id="CP013650">
    <property type="protein sequence ID" value="ALS98210.1"/>
    <property type="molecule type" value="Genomic_DNA"/>
</dbReference>
<organism evidence="2 3">
    <name type="scientific">Lacimicrobium alkaliphilum</name>
    <dbReference type="NCBI Taxonomy" id="1526571"/>
    <lineage>
        <taxon>Bacteria</taxon>
        <taxon>Pseudomonadati</taxon>
        <taxon>Pseudomonadota</taxon>
        <taxon>Gammaproteobacteria</taxon>
        <taxon>Alteromonadales</taxon>
        <taxon>Alteromonadaceae</taxon>
        <taxon>Lacimicrobium</taxon>
    </lineage>
</organism>
<accession>A0A0U3AJQ5</accession>
<reference evidence="2 3" key="1">
    <citation type="submission" date="2015-12" db="EMBL/GenBank/DDBJ databases">
        <title>Complete genome of Lacimicrobium alkaliphilum KCTC 32984.</title>
        <authorList>
            <person name="Kim S.-G."/>
            <person name="Lee Y.-J."/>
        </authorList>
    </citation>
    <scope>NUCLEOTIDE SEQUENCE [LARGE SCALE GENOMIC DNA]</scope>
    <source>
        <strain evidence="2 3">YelD216</strain>
    </source>
</reference>
<gene>
    <name evidence="2" type="ORF">AT746_08065</name>
</gene>
<dbReference type="RefSeq" id="WP_062478856.1">
    <property type="nucleotide sequence ID" value="NZ_CP013650.1"/>
</dbReference>
<feature type="transmembrane region" description="Helical" evidence="1">
    <location>
        <begin position="100"/>
        <end position="118"/>
    </location>
</feature>
<evidence type="ECO:0008006" key="4">
    <source>
        <dbReference type="Google" id="ProtNLM"/>
    </source>
</evidence>
<sequence length="131" mass="14813">MALIDCPSCKKKISDKADSCQHCGFAIGEASRDDILRKQQFHRFKRMQSIQTQSILAMLMFVAGFAILYWGDGPSRELGCEFSLNLIKDGGALCLWHGQTQYNLAIGCSVIGFIWYIVNRVRMIFIKKSGR</sequence>
<evidence type="ECO:0000256" key="1">
    <source>
        <dbReference type="SAM" id="Phobius"/>
    </source>
</evidence>
<proteinExistence type="predicted"/>
<dbReference type="STRING" id="1526571.AT746_08065"/>
<evidence type="ECO:0000313" key="2">
    <source>
        <dbReference type="EMBL" id="ALS98210.1"/>
    </source>
</evidence>
<dbReference type="AlphaFoldDB" id="A0A0U3AJQ5"/>
<feature type="transmembrane region" description="Helical" evidence="1">
    <location>
        <begin position="54"/>
        <end position="71"/>
    </location>
</feature>
<evidence type="ECO:0000313" key="3">
    <source>
        <dbReference type="Proteomes" id="UP000068447"/>
    </source>
</evidence>
<keyword evidence="1" id="KW-0812">Transmembrane</keyword>
<keyword evidence="3" id="KW-1185">Reference proteome</keyword>
<dbReference type="OrthoDB" id="8685152at2"/>